<evidence type="ECO:0000256" key="13">
    <source>
        <dbReference type="HAMAP-Rule" id="MF_01398"/>
    </source>
</evidence>
<dbReference type="OrthoDB" id="466272at2"/>
<evidence type="ECO:0000256" key="10">
    <source>
        <dbReference type="ARBA" id="ARBA00025198"/>
    </source>
</evidence>
<comment type="subunit">
    <text evidence="13">F-type ATPases have 2 components, F(1) - the catalytic core - and F(0) - the membrane proton channel. F(1) has five subunits: alpha(3), beta(3), gamma(1), delta(1), epsilon(1). F(0) has three main subunits: a(1), b(2) and c(10-14). The alpha and beta chains form an alternating ring which encloses part of the gamma chain. F(1) is attached to F(0) by a central stalk formed by the gamma and epsilon chains, while a peripheral stalk is formed by the delta and b chains.</text>
</comment>
<keyword evidence="5 13" id="KW-0375">Hydrogen ion transport</keyword>
<dbReference type="AlphaFoldDB" id="A0A844BP53"/>
<evidence type="ECO:0000313" key="14">
    <source>
        <dbReference type="EMBL" id="MRH22762.1"/>
    </source>
</evidence>
<dbReference type="PANTHER" id="PTHR33445">
    <property type="entry name" value="ATP SYNTHASE SUBUNIT B', CHLOROPLASTIC"/>
    <property type="match status" value="1"/>
</dbReference>
<comment type="subcellular location">
    <subcellularLocation>
        <location evidence="13">Cell membrane</location>
        <topology evidence="13">Single-pass membrane protein</topology>
    </subcellularLocation>
    <subcellularLocation>
        <location evidence="12">Endomembrane system</location>
        <topology evidence="12">Single-pass membrane protein</topology>
    </subcellularLocation>
</comment>
<keyword evidence="7 13" id="KW-0406">Ion transport</keyword>
<dbReference type="Pfam" id="PF00430">
    <property type="entry name" value="ATP-synt_B"/>
    <property type="match status" value="1"/>
</dbReference>
<evidence type="ECO:0000256" key="12">
    <source>
        <dbReference type="ARBA" id="ARBA00037847"/>
    </source>
</evidence>
<dbReference type="InterPro" id="IPR000711">
    <property type="entry name" value="ATPase_OSCP/dsu"/>
</dbReference>
<keyword evidence="3 13" id="KW-0138">CF(0)</keyword>
<dbReference type="PANTHER" id="PTHR33445:SF2">
    <property type="entry name" value="ATP SYNTHASE SUBUNIT B', CHLOROPLASTIC"/>
    <property type="match status" value="1"/>
</dbReference>
<dbReference type="Proteomes" id="UP000466730">
    <property type="component" value="Unassembled WGS sequence"/>
</dbReference>
<evidence type="ECO:0000256" key="1">
    <source>
        <dbReference type="ARBA" id="ARBA00005513"/>
    </source>
</evidence>
<evidence type="ECO:0000256" key="2">
    <source>
        <dbReference type="ARBA" id="ARBA00022448"/>
    </source>
</evidence>
<organism evidence="14 15">
    <name type="scientific">Rhodovulum strictum</name>
    <dbReference type="NCBI Taxonomy" id="58314"/>
    <lineage>
        <taxon>Bacteria</taxon>
        <taxon>Pseudomonadati</taxon>
        <taxon>Pseudomonadota</taxon>
        <taxon>Alphaproteobacteria</taxon>
        <taxon>Rhodobacterales</taxon>
        <taxon>Paracoccaceae</taxon>
        <taxon>Rhodovulum</taxon>
    </lineage>
</organism>
<comment type="function">
    <text evidence="11">Component of the F(0) channel, it forms part of the peripheral stalk, linking F(1) to F(0). The b'-subunit is a diverged and duplicated form of b found in plants and photosynthetic bacteria.</text>
</comment>
<keyword evidence="6 13" id="KW-1133">Transmembrane helix</keyword>
<comment type="caution">
    <text evidence="14">The sequence shown here is derived from an EMBL/GenBank/DDBJ whole genome shotgun (WGS) entry which is preliminary data.</text>
</comment>
<evidence type="ECO:0000256" key="4">
    <source>
        <dbReference type="ARBA" id="ARBA00022692"/>
    </source>
</evidence>
<evidence type="ECO:0000313" key="15">
    <source>
        <dbReference type="Proteomes" id="UP000466730"/>
    </source>
</evidence>
<protein>
    <recommendedName>
        <fullName evidence="13">ATP synthase subunit b</fullName>
    </recommendedName>
    <alternativeName>
        <fullName evidence="13">ATP synthase F(0) sector subunit b</fullName>
    </alternativeName>
    <alternativeName>
        <fullName evidence="13">ATPase subunit I</fullName>
    </alternativeName>
    <alternativeName>
        <fullName evidence="13">F-type ATPase subunit b</fullName>
        <shortName evidence="13">F-ATPase subunit b</shortName>
    </alternativeName>
</protein>
<evidence type="ECO:0000256" key="3">
    <source>
        <dbReference type="ARBA" id="ARBA00022547"/>
    </source>
</evidence>
<evidence type="ECO:0000256" key="6">
    <source>
        <dbReference type="ARBA" id="ARBA00022989"/>
    </source>
</evidence>
<evidence type="ECO:0000256" key="7">
    <source>
        <dbReference type="ARBA" id="ARBA00023065"/>
    </source>
</evidence>
<reference evidence="14 15" key="1">
    <citation type="submission" date="2019-11" db="EMBL/GenBank/DDBJ databases">
        <title>Draft Whole-Genome sequence of the marine photosynthetic bacterium Rhodovulum strictum DSM 11289.</title>
        <authorList>
            <person name="Kyndt J.A."/>
            <person name="Meyer T.E."/>
        </authorList>
    </citation>
    <scope>NUCLEOTIDE SEQUENCE [LARGE SCALE GENOMIC DNA]</scope>
    <source>
        <strain evidence="14 15">DSM 11289</strain>
    </source>
</reference>
<dbReference type="GO" id="GO:0005886">
    <property type="term" value="C:plasma membrane"/>
    <property type="evidence" value="ECO:0007669"/>
    <property type="project" value="UniProtKB-SubCell"/>
</dbReference>
<keyword evidence="9 13" id="KW-0066">ATP synthesis</keyword>
<dbReference type="InterPro" id="IPR002146">
    <property type="entry name" value="ATP_synth_b/b'su_bac/chlpt"/>
</dbReference>
<evidence type="ECO:0000256" key="11">
    <source>
        <dbReference type="ARBA" id="ARBA00025614"/>
    </source>
</evidence>
<dbReference type="GO" id="GO:0046961">
    <property type="term" value="F:proton-transporting ATPase activity, rotational mechanism"/>
    <property type="evidence" value="ECO:0007669"/>
    <property type="project" value="TreeGrafter"/>
</dbReference>
<keyword evidence="2 13" id="KW-0813">Transport</keyword>
<gene>
    <name evidence="13" type="primary">atpF</name>
    <name evidence="14" type="ORF">GH815_17450</name>
</gene>
<evidence type="ECO:0000256" key="9">
    <source>
        <dbReference type="ARBA" id="ARBA00023310"/>
    </source>
</evidence>
<dbReference type="Pfam" id="PF00213">
    <property type="entry name" value="OSCP"/>
    <property type="match status" value="1"/>
</dbReference>
<sequence length="255" mass="26555">MSFDLWTLGFQAVNVLVLVWLLHRFFWKPVAAMIAERQARSATLLNEAEATRAEADAALADLEATRAAIAVERDALLAAARKEAEATGAALIDAARAEAAALHDTAKAARVRAAAALKDAALEDAQDLAVTIARRLAARLDGAAIDAAFLGWLVQGLTDLSAADRKALSADSLEVISATPQDAAAQERIAAALSAALGTPATPSFRTDPALIAGHELHSPHFTLRNSWAADLDRIAAALKAADPEQKAGVTSDAA</sequence>
<dbReference type="InterPro" id="IPR050059">
    <property type="entry name" value="ATP_synthase_B_chain"/>
</dbReference>
<dbReference type="HAMAP" id="MF_01398">
    <property type="entry name" value="ATP_synth_b_bprime"/>
    <property type="match status" value="1"/>
</dbReference>
<keyword evidence="8 13" id="KW-0472">Membrane</keyword>
<keyword evidence="13" id="KW-1003">Cell membrane</keyword>
<feature type="transmembrane region" description="Helical" evidence="13">
    <location>
        <begin position="6"/>
        <end position="27"/>
    </location>
</feature>
<keyword evidence="4 13" id="KW-0812">Transmembrane</keyword>
<keyword evidence="15" id="KW-1185">Reference proteome</keyword>
<dbReference type="GO" id="GO:0045259">
    <property type="term" value="C:proton-transporting ATP synthase complex"/>
    <property type="evidence" value="ECO:0007669"/>
    <property type="project" value="UniProtKB-KW"/>
</dbReference>
<dbReference type="GO" id="GO:0046933">
    <property type="term" value="F:proton-transporting ATP synthase activity, rotational mechanism"/>
    <property type="evidence" value="ECO:0007669"/>
    <property type="project" value="UniProtKB-UniRule"/>
</dbReference>
<evidence type="ECO:0000256" key="8">
    <source>
        <dbReference type="ARBA" id="ARBA00023136"/>
    </source>
</evidence>
<comment type="function">
    <text evidence="10 13">F(1)F(0) ATP synthase produces ATP from ADP in the presence of a proton or sodium gradient. F-type ATPases consist of two structural domains, F(1) containing the extramembraneous catalytic core and F(0) containing the membrane proton channel, linked together by a central stalk and a peripheral stalk. During catalysis, ATP synthesis in the catalytic domain of F(1) is coupled via a rotary mechanism of the central stalk subunits to proton translocation.</text>
</comment>
<evidence type="ECO:0000256" key="5">
    <source>
        <dbReference type="ARBA" id="ARBA00022781"/>
    </source>
</evidence>
<dbReference type="GO" id="GO:0012505">
    <property type="term" value="C:endomembrane system"/>
    <property type="evidence" value="ECO:0007669"/>
    <property type="project" value="UniProtKB-SubCell"/>
</dbReference>
<accession>A0A844BP53</accession>
<dbReference type="RefSeq" id="WP_153750019.1">
    <property type="nucleotide sequence ID" value="NZ_BAAADI010000025.1"/>
</dbReference>
<comment type="similarity">
    <text evidence="1 13">Belongs to the ATPase B chain family.</text>
</comment>
<dbReference type="EMBL" id="WJPO01000040">
    <property type="protein sequence ID" value="MRH22762.1"/>
    <property type="molecule type" value="Genomic_DNA"/>
</dbReference>
<name>A0A844BP53_9RHOB</name>
<proteinExistence type="inferred from homology"/>